<dbReference type="Gene3D" id="1.20.58.1520">
    <property type="match status" value="1"/>
</dbReference>
<accession>A0ABP0UJW5</accession>
<proteinExistence type="predicted"/>
<evidence type="ECO:0000313" key="3">
    <source>
        <dbReference type="Proteomes" id="UP001497512"/>
    </source>
</evidence>
<keyword evidence="1" id="KW-0175">Coiled coil</keyword>
<name>A0ABP0UJW5_9BRYO</name>
<dbReference type="EMBL" id="OZ019896">
    <property type="protein sequence ID" value="CAK9223355.1"/>
    <property type="molecule type" value="Genomic_DNA"/>
</dbReference>
<gene>
    <name evidence="2" type="ORF">CSSPTR1EN2_LOCUS16790</name>
</gene>
<organism evidence="2 3">
    <name type="scientific">Sphagnum troendelagicum</name>
    <dbReference type="NCBI Taxonomy" id="128251"/>
    <lineage>
        <taxon>Eukaryota</taxon>
        <taxon>Viridiplantae</taxon>
        <taxon>Streptophyta</taxon>
        <taxon>Embryophyta</taxon>
        <taxon>Bryophyta</taxon>
        <taxon>Sphagnophytina</taxon>
        <taxon>Sphagnopsida</taxon>
        <taxon>Sphagnales</taxon>
        <taxon>Sphagnaceae</taxon>
        <taxon>Sphagnum</taxon>
    </lineage>
</organism>
<keyword evidence="3" id="KW-1185">Reference proteome</keyword>
<evidence type="ECO:0000256" key="1">
    <source>
        <dbReference type="SAM" id="Coils"/>
    </source>
</evidence>
<feature type="coiled-coil region" evidence="1">
    <location>
        <begin position="7"/>
        <end position="45"/>
    </location>
</feature>
<evidence type="ECO:0000313" key="2">
    <source>
        <dbReference type="EMBL" id="CAK9223355.1"/>
    </source>
</evidence>
<sequence length="84" mass="9689">MFDGVRLMSMLDEYNYLRQEKDEEKRRLRDQKKIQEQLITEYEALFGSKPSGRSAAAVVARRGEQQQKVVQAPALRSPVVMCSV</sequence>
<dbReference type="Proteomes" id="UP001497512">
    <property type="component" value="Chromosome 4"/>
</dbReference>
<protein>
    <submittedName>
        <fullName evidence="2">Uncharacterized protein</fullName>
    </submittedName>
</protein>
<reference evidence="2" key="1">
    <citation type="submission" date="2024-02" db="EMBL/GenBank/DDBJ databases">
        <authorList>
            <consortium name="ELIXIR-Norway"/>
            <consortium name="Elixir Norway"/>
        </authorList>
    </citation>
    <scope>NUCLEOTIDE SEQUENCE</scope>
</reference>